<protein>
    <submittedName>
        <fullName evidence="3">Cobalamin-binding protein</fullName>
    </submittedName>
</protein>
<proteinExistence type="predicted"/>
<evidence type="ECO:0000259" key="2">
    <source>
        <dbReference type="PROSITE" id="PS50983"/>
    </source>
</evidence>
<sequence length="274" mass="31315">MIRIIISFSIIICLNCYGESFFVAKRVISLSPHLTELAYSAGMGQNLVGVSSYSDYPKQASFIPVVANYNGINIEKVLRLKPDLILAWSGGNSPKQIEQLKKFGIKILYSDPKNINDIIDTVKELSHYVKNKRVAYKNIESFQEKLQKIRSKYPTLHHFRYFYQMSSTNLITSSGKSWPNAIFSFCGGTNIINEVKDSYPVVNKELVIQKKPNIIFSVQSKEDILSYWSNWKDIPAIKNKNIIKVNSNILSRPTFRILTQIKYICKKVQESSLA</sequence>
<dbReference type="AlphaFoldDB" id="A0A220VD60"/>
<dbReference type="Pfam" id="PF01497">
    <property type="entry name" value="Peripla_BP_2"/>
    <property type="match status" value="1"/>
</dbReference>
<dbReference type="KEGG" id="pmai:CF386_04575"/>
<evidence type="ECO:0000256" key="1">
    <source>
        <dbReference type="ARBA" id="ARBA00022729"/>
    </source>
</evidence>
<dbReference type="CDD" id="cd01144">
    <property type="entry name" value="BtuF"/>
    <property type="match status" value="1"/>
</dbReference>
<evidence type="ECO:0000313" key="4">
    <source>
        <dbReference type="Proteomes" id="UP000242175"/>
    </source>
</evidence>
<evidence type="ECO:0000313" key="3">
    <source>
        <dbReference type="EMBL" id="ASK78334.1"/>
    </source>
</evidence>
<reference evidence="3 4" key="1">
    <citation type="journal article" date="2016" name="Int. J. Syst. Evol. Microbiol.">
        <title>Paraphotobacterium marinum gen. nov., sp. nov., a member of the family Vibrionaceae, isolated from surface seawater.</title>
        <authorList>
            <person name="Huang Z."/>
            <person name="Dong C."/>
            <person name="Shao Z."/>
        </authorList>
    </citation>
    <scope>NUCLEOTIDE SEQUENCE [LARGE SCALE GENOMIC DNA]</scope>
    <source>
        <strain evidence="3 4">NSCS20N07D</strain>
    </source>
</reference>
<keyword evidence="4" id="KW-1185">Reference proteome</keyword>
<gene>
    <name evidence="3" type="ORF">CF386_04575</name>
</gene>
<dbReference type="InterPro" id="IPR050902">
    <property type="entry name" value="ABC_Transporter_SBP"/>
</dbReference>
<name>A0A220VD60_9GAMM</name>
<dbReference type="PANTHER" id="PTHR30535">
    <property type="entry name" value="VITAMIN B12-BINDING PROTEIN"/>
    <property type="match status" value="1"/>
</dbReference>
<dbReference type="SUPFAM" id="SSF53807">
    <property type="entry name" value="Helical backbone' metal receptor"/>
    <property type="match status" value="1"/>
</dbReference>
<dbReference type="OrthoDB" id="6495095at2"/>
<dbReference type="RefSeq" id="WP_089073242.1">
    <property type="nucleotide sequence ID" value="NZ_CBCSAM010000001.1"/>
</dbReference>
<accession>A0A220VD60</accession>
<feature type="domain" description="Fe/B12 periplasmic-binding" evidence="2">
    <location>
        <begin position="26"/>
        <end position="272"/>
    </location>
</feature>
<keyword evidence="1" id="KW-0732">Signal</keyword>
<dbReference type="PROSITE" id="PS50983">
    <property type="entry name" value="FE_B12_PBP"/>
    <property type="match status" value="1"/>
</dbReference>
<organism evidence="3 4">
    <name type="scientific">Paraphotobacterium marinum</name>
    <dbReference type="NCBI Taxonomy" id="1755811"/>
    <lineage>
        <taxon>Bacteria</taxon>
        <taxon>Pseudomonadati</taxon>
        <taxon>Pseudomonadota</taxon>
        <taxon>Gammaproteobacteria</taxon>
        <taxon>Vibrionales</taxon>
        <taxon>Vibrionaceae</taxon>
        <taxon>Paraphotobacterium</taxon>
    </lineage>
</organism>
<dbReference type="Proteomes" id="UP000242175">
    <property type="component" value="Chromosome large"/>
</dbReference>
<dbReference type="InterPro" id="IPR054828">
    <property type="entry name" value="Vit_B12_bind_prot"/>
</dbReference>
<dbReference type="NCBIfam" id="NF038402">
    <property type="entry name" value="TroA_like"/>
    <property type="match status" value="1"/>
</dbReference>
<dbReference type="EMBL" id="CP022355">
    <property type="protein sequence ID" value="ASK78334.1"/>
    <property type="molecule type" value="Genomic_DNA"/>
</dbReference>
<dbReference type="PANTHER" id="PTHR30535:SF34">
    <property type="entry name" value="MOLYBDATE-BINDING PROTEIN MOLA"/>
    <property type="match status" value="1"/>
</dbReference>
<dbReference type="InterPro" id="IPR002491">
    <property type="entry name" value="ABC_transptr_periplasmic_BD"/>
</dbReference>
<dbReference type="Gene3D" id="3.40.50.1980">
    <property type="entry name" value="Nitrogenase molybdenum iron protein domain"/>
    <property type="match status" value="2"/>
</dbReference>